<dbReference type="AlphaFoldDB" id="A0A0P7X8V4"/>
<dbReference type="GO" id="GO:0070187">
    <property type="term" value="C:shelterin complex"/>
    <property type="evidence" value="ECO:0007669"/>
    <property type="project" value="TreeGrafter"/>
</dbReference>
<dbReference type="Gene3D" id="1.25.40.210">
    <property type="entry name" value="Telomere repeat-binding factor, dimerisation domain"/>
    <property type="match status" value="1"/>
</dbReference>
<dbReference type="GO" id="GO:0031627">
    <property type="term" value="P:telomeric loop formation"/>
    <property type="evidence" value="ECO:0007669"/>
    <property type="project" value="TreeGrafter"/>
</dbReference>
<evidence type="ECO:0000313" key="4">
    <source>
        <dbReference type="EMBL" id="KPP73040.1"/>
    </source>
</evidence>
<gene>
    <name evidence="4" type="ORF">Z043_107908</name>
</gene>
<evidence type="ECO:0000259" key="3">
    <source>
        <dbReference type="Pfam" id="PF08558"/>
    </source>
</evidence>
<keyword evidence="2" id="KW-0539">Nucleus</keyword>
<dbReference type="InterPro" id="IPR013867">
    <property type="entry name" value="Telomere_rpt-bd_fac_dimer_dom"/>
</dbReference>
<dbReference type="STRING" id="113540.ENSSFOP00015058184"/>
<dbReference type="GO" id="GO:1905839">
    <property type="term" value="P:negative regulation of telomeric D-loop disassembly"/>
    <property type="evidence" value="ECO:0007669"/>
    <property type="project" value="TreeGrafter"/>
</dbReference>
<evidence type="ECO:0000256" key="1">
    <source>
        <dbReference type="ARBA" id="ARBA00023125"/>
    </source>
</evidence>
<dbReference type="GO" id="GO:0032210">
    <property type="term" value="P:regulation of telomere maintenance via telomerase"/>
    <property type="evidence" value="ECO:0007669"/>
    <property type="project" value="TreeGrafter"/>
</dbReference>
<dbReference type="Proteomes" id="UP000034805">
    <property type="component" value="Unassembled WGS sequence"/>
</dbReference>
<dbReference type="GO" id="GO:0032208">
    <property type="term" value="P:negative regulation of telomere maintenance via recombination"/>
    <property type="evidence" value="ECO:0007669"/>
    <property type="project" value="TreeGrafter"/>
</dbReference>
<dbReference type="InterPro" id="IPR036507">
    <property type="entry name" value="Telomere_rpt-bd_fac_dimer_sf"/>
</dbReference>
<protein>
    <recommendedName>
        <fullName evidence="3">Telomere repeat-binding factor dimerisation domain-containing protein</fullName>
    </recommendedName>
</protein>
<dbReference type="PANTHER" id="PTHR46833">
    <property type="entry name" value="TELOMERIC REPEAT-BINDING FACTOR 2 TERF2"/>
    <property type="match status" value="1"/>
</dbReference>
<proteinExistence type="predicted"/>
<dbReference type="GO" id="GO:0070198">
    <property type="term" value="P:protein localization to chromosome, telomeric region"/>
    <property type="evidence" value="ECO:0007669"/>
    <property type="project" value="TreeGrafter"/>
</dbReference>
<dbReference type="Pfam" id="PF08558">
    <property type="entry name" value="TRF"/>
    <property type="match status" value="1"/>
</dbReference>
<sequence>MDSLMARPLEMTDQLSRKLRVMQFLSRINEGNTLDCTFESQGSATPLESALTVLESLSQETQIPQEDVERVHTSLREMLVVTCIKSGEFEKAKKMLNKYFPKALSGERRVLMSLAQQKCSSHAALEEVTYEEFRKEMLHFSESLLPSSEPFLFKVHS</sequence>
<dbReference type="EMBL" id="JARO02002298">
    <property type="protein sequence ID" value="KPP73040.1"/>
    <property type="molecule type" value="Genomic_DNA"/>
</dbReference>
<evidence type="ECO:0000313" key="5">
    <source>
        <dbReference type="Proteomes" id="UP000034805"/>
    </source>
</evidence>
<reference evidence="4 5" key="1">
    <citation type="submission" date="2015-08" db="EMBL/GenBank/DDBJ databases">
        <title>The genome of the Asian arowana (Scleropages formosus).</title>
        <authorList>
            <person name="Tan M.H."/>
            <person name="Gan H.M."/>
            <person name="Croft L.J."/>
            <person name="Austin C.M."/>
        </authorList>
    </citation>
    <scope>NUCLEOTIDE SEQUENCE [LARGE SCALE GENOMIC DNA]</scope>
    <source>
        <strain evidence="4">Aro1</strain>
    </source>
</reference>
<dbReference type="InterPro" id="IPR030657">
    <property type="entry name" value="TERF2"/>
</dbReference>
<organism evidence="4 5">
    <name type="scientific">Scleropages formosus</name>
    <name type="common">Asian bonytongue</name>
    <name type="synonym">Osteoglossum formosum</name>
    <dbReference type="NCBI Taxonomy" id="113540"/>
    <lineage>
        <taxon>Eukaryota</taxon>
        <taxon>Metazoa</taxon>
        <taxon>Chordata</taxon>
        <taxon>Craniata</taxon>
        <taxon>Vertebrata</taxon>
        <taxon>Euteleostomi</taxon>
        <taxon>Actinopterygii</taxon>
        <taxon>Neopterygii</taxon>
        <taxon>Teleostei</taxon>
        <taxon>Osteoglossocephala</taxon>
        <taxon>Osteoglossomorpha</taxon>
        <taxon>Osteoglossiformes</taxon>
        <taxon>Osteoglossidae</taxon>
        <taxon>Scleropages</taxon>
    </lineage>
</organism>
<dbReference type="SUPFAM" id="SSF63600">
    <property type="entry name" value="Telomeric repeat binding factor (TRF) dimerisation domain"/>
    <property type="match status" value="1"/>
</dbReference>
<comment type="caution">
    <text evidence="4">The sequence shown here is derived from an EMBL/GenBank/DDBJ whole genome shotgun (WGS) entry which is preliminary data.</text>
</comment>
<accession>A0A0P7X8V4</accession>
<dbReference type="GO" id="GO:0061820">
    <property type="term" value="P:telomeric D-loop disassembly"/>
    <property type="evidence" value="ECO:0007669"/>
    <property type="project" value="TreeGrafter"/>
</dbReference>
<dbReference type="GO" id="GO:0031848">
    <property type="term" value="P:protection from non-homologous end joining at telomere"/>
    <property type="evidence" value="ECO:0007669"/>
    <property type="project" value="InterPro"/>
</dbReference>
<evidence type="ECO:0000256" key="2">
    <source>
        <dbReference type="ARBA" id="ARBA00023242"/>
    </source>
</evidence>
<dbReference type="GO" id="GO:0003720">
    <property type="term" value="F:telomerase activity"/>
    <property type="evidence" value="ECO:0007669"/>
    <property type="project" value="TreeGrafter"/>
</dbReference>
<dbReference type="GO" id="GO:0098505">
    <property type="term" value="F:G-rich strand telomeric DNA binding"/>
    <property type="evidence" value="ECO:0007669"/>
    <property type="project" value="TreeGrafter"/>
</dbReference>
<feature type="domain" description="Telomere repeat-binding factor dimerisation" evidence="3">
    <location>
        <begin position="5"/>
        <end position="142"/>
    </location>
</feature>
<dbReference type="GO" id="GO:0042803">
    <property type="term" value="F:protein homodimerization activity"/>
    <property type="evidence" value="ECO:0007669"/>
    <property type="project" value="InterPro"/>
</dbReference>
<dbReference type="GO" id="GO:0003691">
    <property type="term" value="F:double-stranded telomeric DNA binding"/>
    <property type="evidence" value="ECO:0007669"/>
    <property type="project" value="TreeGrafter"/>
</dbReference>
<dbReference type="PANTHER" id="PTHR46833:SF1">
    <property type="entry name" value="TELOMERIC REPEAT-BINDING FACTOR 2"/>
    <property type="match status" value="1"/>
</dbReference>
<name>A0A0P7X8V4_SCLFO</name>
<keyword evidence="1" id="KW-0238">DNA-binding</keyword>